<name>A0AAE1P5Q7_9EUCA</name>
<dbReference type="AlphaFoldDB" id="A0AAE1P5Q7"/>
<proteinExistence type="predicted"/>
<accession>A0AAE1P5Q7</accession>
<gene>
    <name evidence="2" type="ORF">Pmani_026601</name>
</gene>
<dbReference type="Proteomes" id="UP001292094">
    <property type="component" value="Unassembled WGS sequence"/>
</dbReference>
<evidence type="ECO:0000313" key="2">
    <source>
        <dbReference type="EMBL" id="KAK4301240.1"/>
    </source>
</evidence>
<feature type="compositionally biased region" description="Basic and acidic residues" evidence="1">
    <location>
        <begin position="104"/>
        <end position="119"/>
    </location>
</feature>
<reference evidence="2" key="1">
    <citation type="submission" date="2023-11" db="EMBL/GenBank/DDBJ databases">
        <title>Genome assemblies of two species of porcelain crab, Petrolisthes cinctipes and Petrolisthes manimaculis (Anomura: Porcellanidae).</title>
        <authorList>
            <person name="Angst P."/>
        </authorList>
    </citation>
    <scope>NUCLEOTIDE SEQUENCE</scope>
    <source>
        <strain evidence="2">PB745_02</strain>
        <tissue evidence="2">Gill</tissue>
    </source>
</reference>
<dbReference type="EMBL" id="JAWZYT010002903">
    <property type="protein sequence ID" value="KAK4301240.1"/>
    <property type="molecule type" value="Genomic_DNA"/>
</dbReference>
<keyword evidence="3" id="KW-1185">Reference proteome</keyword>
<sequence>MRFSVSYVKFREGGVSCVAGVMRCCMEGLIWWYFCPHLDGELAKQHSDPSPSPTTSTGGSSIITTTTPPLPLPYPLPADTSPTSGHAPRLKRPTFLPIKNHARPATDKQGGKGDERVHDNTPLSRSTGHKAPSSSSSSSSSYASLSRLPISMYQLPAVVTPTVVTPGIGGCLLDGRTASAVSSSTTNTPSTATPTSAPENTLVARRNKAVYEEEEEEEEEKGGAVQGGRMRCVELSEREGWEDKKRCCELDRRGRGRVWGRGVQPASSVRRQYRRVGPCDTPFLHTVCRVRPSALISIIVCGV</sequence>
<evidence type="ECO:0000256" key="1">
    <source>
        <dbReference type="SAM" id="MobiDB-lite"/>
    </source>
</evidence>
<comment type="caution">
    <text evidence="2">The sequence shown here is derived from an EMBL/GenBank/DDBJ whole genome shotgun (WGS) entry which is preliminary data.</text>
</comment>
<feature type="compositionally biased region" description="Low complexity" evidence="1">
    <location>
        <begin position="53"/>
        <end position="67"/>
    </location>
</feature>
<protein>
    <submittedName>
        <fullName evidence="2">Uncharacterized protein</fullName>
    </submittedName>
</protein>
<feature type="region of interest" description="Disordered" evidence="1">
    <location>
        <begin position="43"/>
        <end position="142"/>
    </location>
</feature>
<organism evidence="2 3">
    <name type="scientific">Petrolisthes manimaculis</name>
    <dbReference type="NCBI Taxonomy" id="1843537"/>
    <lineage>
        <taxon>Eukaryota</taxon>
        <taxon>Metazoa</taxon>
        <taxon>Ecdysozoa</taxon>
        <taxon>Arthropoda</taxon>
        <taxon>Crustacea</taxon>
        <taxon>Multicrustacea</taxon>
        <taxon>Malacostraca</taxon>
        <taxon>Eumalacostraca</taxon>
        <taxon>Eucarida</taxon>
        <taxon>Decapoda</taxon>
        <taxon>Pleocyemata</taxon>
        <taxon>Anomura</taxon>
        <taxon>Galatheoidea</taxon>
        <taxon>Porcellanidae</taxon>
        <taxon>Petrolisthes</taxon>
    </lineage>
</organism>
<feature type="compositionally biased region" description="Low complexity" evidence="1">
    <location>
        <begin position="133"/>
        <end position="142"/>
    </location>
</feature>
<evidence type="ECO:0000313" key="3">
    <source>
        <dbReference type="Proteomes" id="UP001292094"/>
    </source>
</evidence>